<protein>
    <submittedName>
        <fullName evidence="1">Capsid protein</fullName>
    </submittedName>
</protein>
<sequence length="311" mass="34514">MVTQKFQWFVDLATSADTMQVVKVTAGGQNVIRRLLPFFTAYKYFKLGQVSVRFVPAATLPVDPTGLSYEAGENTVDPRDQFNPGLVRITNGEDVFNDAQQFTYDDVAEGIYYNTMLDPRWYKFQLQSGFKRSAVPLYYNIGMFKQSNYAGSNILAPVTENGVALGGDTPGQAVMLDNPRSEGVIGAPELTGNINRLYSLYQTGLEGRLGWMPTDSMNSDPVSSLAPTAQYNGSFTVVPEVELLTIVLPKAYKTKFYYRVYVEETVHFREPVIIQWSENGLGDNSGYAPIDRFVRPGATYNMPSAKSTISG</sequence>
<evidence type="ECO:0000313" key="1">
    <source>
        <dbReference type="EMBL" id="QTE03694.1"/>
    </source>
</evidence>
<dbReference type="EMBL" id="MW183071">
    <property type="protein sequence ID" value="QTE03694.1"/>
    <property type="molecule type" value="Genomic_DNA"/>
</dbReference>
<organism evidence="1">
    <name type="scientific">Chrysolophus pictus Smacoviridae sp</name>
    <dbReference type="NCBI Taxonomy" id="2814972"/>
    <lineage>
        <taxon>Viruses</taxon>
        <taxon>Monodnaviria</taxon>
        <taxon>Shotokuvirae</taxon>
        <taxon>Cressdnaviricota</taxon>
        <taxon>Arfiviricetes</taxon>
        <taxon>Cremevirales</taxon>
        <taxon>Smacoviridae</taxon>
    </lineage>
</organism>
<accession>A0A8A4XD57</accession>
<name>A0A8A4XD57_9VIRU</name>
<dbReference type="InterPro" id="IPR057000">
    <property type="entry name" value="Smaco_capsid"/>
</dbReference>
<proteinExistence type="predicted"/>
<reference evidence="1" key="1">
    <citation type="submission" date="2020-10" db="EMBL/GenBank/DDBJ databases">
        <title>CRESS DNA virus dark matter in the feces of wild birds.</title>
        <authorList>
            <person name="Yang S."/>
            <person name="Zhang W."/>
        </authorList>
    </citation>
    <scope>NUCLEOTIDE SEQUENCE</scope>
    <source>
        <strain evidence="1">Gps222sma6</strain>
    </source>
</reference>
<dbReference type="Pfam" id="PF23784">
    <property type="entry name" value="Smaco_capsid"/>
    <property type="match status" value="1"/>
</dbReference>